<evidence type="ECO:0000313" key="9">
    <source>
        <dbReference type="Proteomes" id="UP000473699"/>
    </source>
</evidence>
<dbReference type="GO" id="GO:0005737">
    <property type="term" value="C:cytoplasm"/>
    <property type="evidence" value="ECO:0007669"/>
    <property type="project" value="UniProtKB-SubCell"/>
</dbReference>
<dbReference type="SUPFAM" id="SSF51735">
    <property type="entry name" value="NAD(P)-binding Rossmann-fold domains"/>
    <property type="match status" value="1"/>
</dbReference>
<feature type="binding site" evidence="6">
    <location>
        <begin position="99"/>
        <end position="104"/>
    </location>
    <ligand>
        <name>NAD(+)</name>
        <dbReference type="ChEBI" id="CHEBI:57540"/>
    </ligand>
</feature>
<keyword evidence="5 6" id="KW-0804">Transcription</keyword>
<dbReference type="InterPro" id="IPR009718">
    <property type="entry name" value="Rex_DNA-bd_C_dom"/>
</dbReference>
<keyword evidence="4 6" id="KW-0238">DNA-binding</keyword>
<evidence type="ECO:0000256" key="2">
    <source>
        <dbReference type="ARBA" id="ARBA00022491"/>
    </source>
</evidence>
<dbReference type="Pfam" id="PF02629">
    <property type="entry name" value="CoA_binding"/>
    <property type="match status" value="1"/>
</dbReference>
<comment type="subcellular location">
    <subcellularLocation>
        <location evidence="6">Cytoplasm</location>
    </subcellularLocation>
</comment>
<feature type="DNA-binding region" description="H-T-H motif" evidence="6">
    <location>
        <begin position="25"/>
        <end position="64"/>
    </location>
</feature>
<dbReference type="GO" id="GO:0003700">
    <property type="term" value="F:DNA-binding transcription factor activity"/>
    <property type="evidence" value="ECO:0007669"/>
    <property type="project" value="UniProtKB-UniRule"/>
</dbReference>
<keyword evidence="2 6" id="KW-0678">Repressor</keyword>
<dbReference type="SUPFAM" id="SSF46785">
    <property type="entry name" value="Winged helix' DNA-binding domain"/>
    <property type="match status" value="1"/>
</dbReference>
<dbReference type="PANTHER" id="PTHR35786:SF1">
    <property type="entry name" value="REDOX-SENSING TRANSCRIPTIONAL REPRESSOR REX 1"/>
    <property type="match status" value="1"/>
</dbReference>
<dbReference type="HAMAP" id="MF_01131">
    <property type="entry name" value="Rex"/>
    <property type="match status" value="1"/>
</dbReference>
<evidence type="ECO:0000256" key="5">
    <source>
        <dbReference type="ARBA" id="ARBA00023163"/>
    </source>
</evidence>
<evidence type="ECO:0000256" key="4">
    <source>
        <dbReference type="ARBA" id="ARBA00023125"/>
    </source>
</evidence>
<comment type="caution">
    <text evidence="8">The sequence shown here is derived from an EMBL/GenBank/DDBJ whole genome shotgun (WGS) entry which is preliminary data.</text>
</comment>
<dbReference type="GO" id="GO:0051775">
    <property type="term" value="P:response to redox state"/>
    <property type="evidence" value="ECO:0007669"/>
    <property type="project" value="InterPro"/>
</dbReference>
<dbReference type="InterPro" id="IPR036390">
    <property type="entry name" value="WH_DNA-bd_sf"/>
</dbReference>
<dbReference type="InterPro" id="IPR036388">
    <property type="entry name" value="WH-like_DNA-bd_sf"/>
</dbReference>
<evidence type="ECO:0000256" key="1">
    <source>
        <dbReference type="ARBA" id="ARBA00022490"/>
    </source>
</evidence>
<dbReference type="AlphaFoldDB" id="A0A6L5YB31"/>
<dbReference type="GO" id="GO:0045892">
    <property type="term" value="P:negative regulation of DNA-templated transcription"/>
    <property type="evidence" value="ECO:0007669"/>
    <property type="project" value="InterPro"/>
</dbReference>
<dbReference type="GO" id="GO:0003677">
    <property type="term" value="F:DNA binding"/>
    <property type="evidence" value="ECO:0007669"/>
    <property type="project" value="UniProtKB-UniRule"/>
</dbReference>
<gene>
    <name evidence="6" type="primary">rex</name>
    <name evidence="8" type="ORF">FYJ74_05645</name>
</gene>
<dbReference type="NCBIfam" id="NF003995">
    <property type="entry name" value="PRK05472.2-4"/>
    <property type="match status" value="1"/>
</dbReference>
<dbReference type="Gene3D" id="1.10.10.10">
    <property type="entry name" value="Winged helix-like DNA-binding domain superfamily/Winged helix DNA-binding domain"/>
    <property type="match status" value="1"/>
</dbReference>
<organism evidence="8 9">
    <name type="scientific">Pyramidobacter porci</name>
    <dbReference type="NCBI Taxonomy" id="2605789"/>
    <lineage>
        <taxon>Bacteria</taxon>
        <taxon>Thermotogati</taxon>
        <taxon>Synergistota</taxon>
        <taxon>Synergistia</taxon>
        <taxon>Synergistales</taxon>
        <taxon>Dethiosulfovibrionaceae</taxon>
        <taxon>Pyramidobacter</taxon>
    </lineage>
</organism>
<evidence type="ECO:0000313" key="8">
    <source>
        <dbReference type="EMBL" id="MST55516.1"/>
    </source>
</evidence>
<comment type="similarity">
    <text evidence="6">Belongs to the transcriptional regulatory Rex family.</text>
</comment>
<dbReference type="Proteomes" id="UP000473699">
    <property type="component" value="Unassembled WGS sequence"/>
</dbReference>
<proteinExistence type="inferred from homology"/>
<feature type="domain" description="CoA-binding" evidence="7">
    <location>
        <begin position="89"/>
        <end position="190"/>
    </location>
</feature>
<evidence type="ECO:0000259" key="7">
    <source>
        <dbReference type="SMART" id="SM00881"/>
    </source>
</evidence>
<dbReference type="PANTHER" id="PTHR35786">
    <property type="entry name" value="REDOX-SENSING TRANSCRIPTIONAL REPRESSOR REX"/>
    <property type="match status" value="1"/>
</dbReference>
<keyword evidence="3 6" id="KW-0805">Transcription regulation</keyword>
<sequence>MNDMGFPIPSKKERITDPTVGRLVAYRRLLMRLVDDGVPVVSSKEIGEMLRLKSSQVRKDLSYLGEFGKRGVGYDVSRLLEDLAGILAPFEVWRIGLVGIGRLGEALLNHRSFLSENYEVTAVFDSNPDKVGRSYAGKLCYHIDDLPRVIAEKDISVLILTVPQQAAQAVLDAAAGTGKIEGALNFSAAVLQAPPGVQVKDVDIFIELEKLLFKLKASEQKKKQSF</sequence>
<comment type="subunit">
    <text evidence="6">Homodimer.</text>
</comment>
<keyword evidence="9" id="KW-1185">Reference proteome</keyword>
<dbReference type="Gene3D" id="3.40.50.720">
    <property type="entry name" value="NAD(P)-binding Rossmann-like Domain"/>
    <property type="match status" value="1"/>
</dbReference>
<protein>
    <recommendedName>
        <fullName evidence="6">Redox-sensing transcriptional repressor Rex</fullName>
    </recommendedName>
</protein>
<accession>A0A6L5YB31</accession>
<evidence type="ECO:0000256" key="6">
    <source>
        <dbReference type="HAMAP-Rule" id="MF_01131"/>
    </source>
</evidence>
<dbReference type="EMBL" id="VUNH01000005">
    <property type="protein sequence ID" value="MST55516.1"/>
    <property type="molecule type" value="Genomic_DNA"/>
</dbReference>
<keyword evidence="6" id="KW-0520">NAD</keyword>
<dbReference type="InterPro" id="IPR003781">
    <property type="entry name" value="CoA-bd"/>
</dbReference>
<dbReference type="Pfam" id="PF06971">
    <property type="entry name" value="Put_DNA-bind_N"/>
    <property type="match status" value="1"/>
</dbReference>
<evidence type="ECO:0000256" key="3">
    <source>
        <dbReference type="ARBA" id="ARBA00023015"/>
    </source>
</evidence>
<dbReference type="InterPro" id="IPR022876">
    <property type="entry name" value="Tscrpt_rep_Rex"/>
</dbReference>
<comment type="function">
    <text evidence="6">Modulates transcription in response to changes in cellular NADH/NAD(+) redox state.</text>
</comment>
<keyword evidence="1 6" id="KW-0963">Cytoplasm</keyword>
<reference evidence="8 9" key="1">
    <citation type="submission" date="2019-08" db="EMBL/GenBank/DDBJ databases">
        <title>In-depth cultivation of the pig gut microbiome towards novel bacterial diversity and tailored functional studies.</title>
        <authorList>
            <person name="Wylensek D."/>
            <person name="Hitch T.C.A."/>
            <person name="Clavel T."/>
        </authorList>
    </citation>
    <scope>NUCLEOTIDE SEQUENCE [LARGE SCALE GENOMIC DNA]</scope>
    <source>
        <strain evidence="8 9">SM-530-WT-4B</strain>
    </source>
</reference>
<dbReference type="NCBIfam" id="NF003996">
    <property type="entry name" value="PRK05472.2-5"/>
    <property type="match status" value="1"/>
</dbReference>
<dbReference type="InterPro" id="IPR036291">
    <property type="entry name" value="NAD(P)-bd_dom_sf"/>
</dbReference>
<name>A0A6L5YB31_9BACT</name>
<dbReference type="NCBIfam" id="NF003994">
    <property type="entry name" value="PRK05472.2-3"/>
    <property type="match status" value="1"/>
</dbReference>
<dbReference type="SMART" id="SM00881">
    <property type="entry name" value="CoA_binding"/>
    <property type="match status" value="1"/>
</dbReference>